<dbReference type="InterPro" id="IPR006659">
    <property type="entry name" value="Arsenate_reductase"/>
</dbReference>
<dbReference type="EMBL" id="SWDB01000029">
    <property type="protein sequence ID" value="TKB44366.1"/>
    <property type="molecule type" value="Genomic_DNA"/>
</dbReference>
<dbReference type="InterPro" id="IPR006660">
    <property type="entry name" value="Arsenate_reductase-like"/>
</dbReference>
<evidence type="ECO:0000256" key="4">
    <source>
        <dbReference type="RuleBase" id="RU362029"/>
    </source>
</evidence>
<dbReference type="NCBIfam" id="TIGR00014">
    <property type="entry name" value="arsC"/>
    <property type="match status" value="1"/>
</dbReference>
<comment type="caution">
    <text evidence="5">The sequence shown here is derived from an EMBL/GenBank/DDBJ whole genome shotgun (WGS) entry which is preliminary data.</text>
</comment>
<evidence type="ECO:0000313" key="6">
    <source>
        <dbReference type="Proteomes" id="UP000307999"/>
    </source>
</evidence>
<sequence>MIQFTIYHNPRCSKSRQTLQLLEQANVDINIVEYLKTPLTKAQLVELSQLLAVEPIAMMRTKEAEFKELGLSKDSTHEQLLTGMEKAPKLMERPIVVCGNKACIGRPPENVLTLIEQCG</sequence>
<dbReference type="PROSITE" id="PS51353">
    <property type="entry name" value="ARSC"/>
    <property type="match status" value="1"/>
</dbReference>
<comment type="catalytic activity">
    <reaction evidence="4">
        <text>[glutaredoxin]-dithiol + arsenate + glutathione + H(+) = glutathionyl-S-S-[glutaredoxin] + arsenite + H2O</text>
        <dbReference type="Rhea" id="RHEA:22016"/>
        <dbReference type="Rhea" id="RHEA-COMP:10729"/>
        <dbReference type="Rhea" id="RHEA-COMP:17668"/>
        <dbReference type="ChEBI" id="CHEBI:15377"/>
        <dbReference type="ChEBI" id="CHEBI:15378"/>
        <dbReference type="ChEBI" id="CHEBI:29242"/>
        <dbReference type="ChEBI" id="CHEBI:29950"/>
        <dbReference type="ChEBI" id="CHEBI:48597"/>
        <dbReference type="ChEBI" id="CHEBI:57925"/>
        <dbReference type="ChEBI" id="CHEBI:146199"/>
        <dbReference type="EC" id="1.20.4.1"/>
    </reaction>
</comment>
<dbReference type="Gene3D" id="3.40.30.10">
    <property type="entry name" value="Glutaredoxin"/>
    <property type="match status" value="1"/>
</dbReference>
<evidence type="ECO:0000313" key="5">
    <source>
        <dbReference type="EMBL" id="TKB44366.1"/>
    </source>
</evidence>
<dbReference type="RefSeq" id="WP_136736383.1">
    <property type="nucleotide sequence ID" value="NZ_SWDB01000029.1"/>
</dbReference>
<reference evidence="5 6" key="1">
    <citation type="submission" date="2019-04" db="EMBL/GenBank/DDBJ databases">
        <title>Thalassotalea guangxiensis sp. nov., isolated from sediment of the coastal wetland.</title>
        <authorList>
            <person name="Zheng S."/>
            <person name="Zhang D."/>
        </authorList>
    </citation>
    <scope>NUCLEOTIDE SEQUENCE [LARGE SCALE GENOMIC DNA]</scope>
    <source>
        <strain evidence="5 6">ZS-4</strain>
    </source>
</reference>
<dbReference type="Pfam" id="PF03960">
    <property type="entry name" value="ArsC"/>
    <property type="match status" value="1"/>
</dbReference>
<name>A0A4U1B4L6_9GAMM</name>
<dbReference type="GO" id="GO:0008794">
    <property type="term" value="F:arsenate reductase (glutaredoxin) activity"/>
    <property type="evidence" value="ECO:0007669"/>
    <property type="project" value="UniProtKB-UniRule"/>
</dbReference>
<proteinExistence type="inferred from homology"/>
<keyword evidence="6" id="KW-1185">Reference proteome</keyword>
<evidence type="ECO:0000256" key="2">
    <source>
        <dbReference type="ARBA" id="ARBA00023002"/>
    </source>
</evidence>
<evidence type="ECO:0000256" key="3">
    <source>
        <dbReference type="PROSITE-ProRule" id="PRU01282"/>
    </source>
</evidence>
<dbReference type="CDD" id="cd03034">
    <property type="entry name" value="ArsC_ArsC"/>
    <property type="match status" value="1"/>
</dbReference>
<evidence type="ECO:0000256" key="1">
    <source>
        <dbReference type="ARBA" id="ARBA00007198"/>
    </source>
</evidence>
<accession>A0A4U1B4L6</accession>
<protein>
    <recommendedName>
        <fullName evidence="4">Arsenate reductase</fullName>
        <ecNumber evidence="4">1.20.4.1</ecNumber>
    </recommendedName>
</protein>
<dbReference type="InterPro" id="IPR036249">
    <property type="entry name" value="Thioredoxin-like_sf"/>
</dbReference>
<dbReference type="Proteomes" id="UP000307999">
    <property type="component" value="Unassembled WGS sequence"/>
</dbReference>
<dbReference type="OrthoDB" id="9790554at2"/>
<gene>
    <name evidence="5" type="primary">arsC</name>
    <name evidence="5" type="ORF">E8M12_11990</name>
</gene>
<dbReference type="AlphaFoldDB" id="A0A4U1B4L6"/>
<dbReference type="SUPFAM" id="SSF52833">
    <property type="entry name" value="Thioredoxin-like"/>
    <property type="match status" value="1"/>
</dbReference>
<comment type="similarity">
    <text evidence="1 3 4">Belongs to the ArsC family.</text>
</comment>
<keyword evidence="2 4" id="KW-0560">Oxidoreductase</keyword>
<dbReference type="PANTHER" id="PTHR30041:SF4">
    <property type="entry name" value="ARSENATE REDUCTASE"/>
    <property type="match status" value="1"/>
</dbReference>
<organism evidence="5 6">
    <name type="scientific">Thalassotalea mangrovi</name>
    <dbReference type="NCBI Taxonomy" id="2572245"/>
    <lineage>
        <taxon>Bacteria</taxon>
        <taxon>Pseudomonadati</taxon>
        <taxon>Pseudomonadota</taxon>
        <taxon>Gammaproteobacteria</taxon>
        <taxon>Alteromonadales</taxon>
        <taxon>Colwelliaceae</taxon>
        <taxon>Thalassotalea</taxon>
    </lineage>
</organism>
<dbReference type="PANTHER" id="PTHR30041">
    <property type="entry name" value="ARSENATE REDUCTASE"/>
    <property type="match status" value="1"/>
</dbReference>
<dbReference type="EC" id="1.20.4.1" evidence="4"/>